<dbReference type="EC" id="4.2.1.136" evidence="4"/>
<dbReference type="GO" id="GO:0052855">
    <property type="term" value="F:ADP-dependent NAD(P)H-hydrate dehydratase activity"/>
    <property type="evidence" value="ECO:0007669"/>
    <property type="project" value="UniProtKB-EC"/>
</dbReference>
<dbReference type="HAMAP" id="MF_01966">
    <property type="entry name" value="NADHX_epimerase"/>
    <property type="match status" value="1"/>
</dbReference>
<comment type="cofactor">
    <cofactor evidence="1">
        <name>K(+)</name>
        <dbReference type="ChEBI" id="CHEBI:29103"/>
    </cofactor>
</comment>
<evidence type="ECO:0000256" key="7">
    <source>
        <dbReference type="ARBA" id="ARBA00022840"/>
    </source>
</evidence>
<evidence type="ECO:0000256" key="1">
    <source>
        <dbReference type="ARBA" id="ARBA00001958"/>
    </source>
</evidence>
<dbReference type="NCBIfam" id="TIGR00197">
    <property type="entry name" value="yjeF_nterm"/>
    <property type="match status" value="1"/>
</dbReference>
<dbReference type="AlphaFoldDB" id="U2SLN2"/>
<dbReference type="PANTHER" id="PTHR12592">
    <property type="entry name" value="ATP-DEPENDENT (S)-NAD(P)H-HYDRATE DEHYDRATASE FAMILY MEMBER"/>
    <property type="match status" value="1"/>
</dbReference>
<keyword evidence="18" id="KW-1185">Reference proteome</keyword>
<dbReference type="InterPro" id="IPR000631">
    <property type="entry name" value="CARKD"/>
</dbReference>
<evidence type="ECO:0000256" key="2">
    <source>
        <dbReference type="ARBA" id="ARBA00006001"/>
    </source>
</evidence>
<evidence type="ECO:0000256" key="12">
    <source>
        <dbReference type="ARBA" id="ARBA00032624"/>
    </source>
</evidence>
<comment type="function">
    <text evidence="11">Bifunctional enzyme that catalyzes the epimerization of the S- and R-forms of NAD(P)HX and the dehydration of the S-form of NAD(P)HX at the expense of ADP, which is converted to AMP. This allows the repair of both epimers of NAD(P)HX, a damaged form of NAD(P)H that is a result of enzymatic or heat-dependent hydration.</text>
</comment>
<evidence type="ECO:0000256" key="4">
    <source>
        <dbReference type="ARBA" id="ARBA00013129"/>
    </source>
</evidence>
<dbReference type="RefSeq" id="WP_021796119.1">
    <property type="nucleotide sequence ID" value="NZ_ACVN02000010.1"/>
</dbReference>
<evidence type="ECO:0000313" key="17">
    <source>
        <dbReference type="EMBL" id="ERK63502.1"/>
    </source>
</evidence>
<evidence type="ECO:0000256" key="10">
    <source>
        <dbReference type="ARBA" id="ARBA00023239"/>
    </source>
</evidence>
<sequence>MRPVATAETIRAAERAWFDAHPGEGLMETAAARVSATACEMLGSAPASRTRVLVVVGPGNNGGDGLYAARDLAAAGIEVALWPTSARRHESGWAAAIASGAHEVDAAAAMAGLADTDLVIDAVLGIGGRPGLREPVAELARACADLAVPVLSVDVPSGLDSDGAGAEHPACFTAARTVTFGALKPCHVAQPAASRCGCVEVADIGIDVTGTGLLAADPWDVAARWPVPGPESDKYARGVVGIDAGSARFPGAAVLTACGALHAGAGFIRCCAPEPVPAMVVAAMPSVTLGPGRVQAWLVGPGWGDPGRNRRRLAERLADGVPLVVDADALAELPVALPAGSLATPHAGELARMLGVERSSVLADPVGAAREGADRFGTTVLLKGAAQYVAEPGGRVTVALPGPA</sequence>
<evidence type="ECO:0000256" key="13">
    <source>
        <dbReference type="ARBA" id="ARBA00048238"/>
    </source>
</evidence>
<dbReference type="Pfam" id="PF01256">
    <property type="entry name" value="Carb_kinase"/>
    <property type="match status" value="1"/>
</dbReference>
<feature type="domain" description="YjeF N-terminal" evidence="16">
    <location>
        <begin position="10"/>
        <end position="212"/>
    </location>
</feature>
<evidence type="ECO:0000259" key="15">
    <source>
        <dbReference type="PROSITE" id="PS51383"/>
    </source>
</evidence>
<dbReference type="SUPFAM" id="SSF64153">
    <property type="entry name" value="YjeF N-terminal domain-like"/>
    <property type="match status" value="1"/>
</dbReference>
<evidence type="ECO:0000259" key="16">
    <source>
        <dbReference type="PROSITE" id="PS51385"/>
    </source>
</evidence>
<dbReference type="Gene3D" id="3.40.1190.20">
    <property type="match status" value="1"/>
</dbReference>
<feature type="non-terminal residue" evidence="17">
    <location>
        <position position="404"/>
    </location>
</feature>
<comment type="similarity">
    <text evidence="3">In the C-terminal section; belongs to the NnrD/CARKD family.</text>
</comment>
<name>U2SLN2_9ACTN</name>
<dbReference type="PROSITE" id="PS51385">
    <property type="entry name" value="YJEF_N"/>
    <property type="match status" value="1"/>
</dbReference>
<comment type="similarity">
    <text evidence="2">In the N-terminal section; belongs to the NnrE/AIBP family.</text>
</comment>
<evidence type="ECO:0000256" key="11">
    <source>
        <dbReference type="ARBA" id="ARBA00025153"/>
    </source>
</evidence>
<evidence type="ECO:0000256" key="3">
    <source>
        <dbReference type="ARBA" id="ARBA00009524"/>
    </source>
</evidence>
<comment type="catalytic activity">
    <reaction evidence="13">
        <text>(6S)-NADHX + ADP = AMP + phosphate + NADH + H(+)</text>
        <dbReference type="Rhea" id="RHEA:32223"/>
        <dbReference type="ChEBI" id="CHEBI:15378"/>
        <dbReference type="ChEBI" id="CHEBI:43474"/>
        <dbReference type="ChEBI" id="CHEBI:57945"/>
        <dbReference type="ChEBI" id="CHEBI:64074"/>
        <dbReference type="ChEBI" id="CHEBI:456215"/>
        <dbReference type="ChEBI" id="CHEBI:456216"/>
        <dbReference type="EC" id="4.2.1.136"/>
    </reaction>
</comment>
<dbReference type="CDD" id="cd01171">
    <property type="entry name" value="YXKO-related"/>
    <property type="match status" value="1"/>
</dbReference>
<dbReference type="InterPro" id="IPR036652">
    <property type="entry name" value="YjeF_N_dom_sf"/>
</dbReference>
<protein>
    <recommendedName>
        <fullName evidence="5">Bifunctional NAD(P)H-hydrate repair enzyme Nnr</fullName>
        <ecNumber evidence="4">4.2.1.136</ecNumber>
    </recommendedName>
    <alternativeName>
        <fullName evidence="12">Nicotinamide nucleotide repair protein</fullName>
    </alternativeName>
</protein>
<proteinExistence type="inferred from homology"/>
<dbReference type="GO" id="GO:0052856">
    <property type="term" value="F:NAD(P)HX epimerase activity"/>
    <property type="evidence" value="ECO:0007669"/>
    <property type="project" value="TreeGrafter"/>
</dbReference>
<dbReference type="Pfam" id="PF03853">
    <property type="entry name" value="YjeF_N"/>
    <property type="match status" value="1"/>
</dbReference>
<keyword evidence="10" id="KW-0456">Lyase</keyword>
<organism evidence="17 18">
    <name type="scientific">Propionibacterium acidifaciens F0233</name>
    <dbReference type="NCBI Taxonomy" id="553198"/>
    <lineage>
        <taxon>Bacteria</taxon>
        <taxon>Bacillati</taxon>
        <taxon>Actinomycetota</taxon>
        <taxon>Actinomycetes</taxon>
        <taxon>Propionibacteriales</taxon>
        <taxon>Propionibacteriaceae</taxon>
        <taxon>Propionibacterium</taxon>
    </lineage>
</organism>
<accession>U2SLN2</accession>
<reference evidence="17" key="1">
    <citation type="submission" date="2013-08" db="EMBL/GenBank/DDBJ databases">
        <authorList>
            <person name="Durkin A.S."/>
            <person name="Haft D.R."/>
            <person name="McCorrison J."/>
            <person name="Torralba M."/>
            <person name="Gillis M."/>
            <person name="Haft D.H."/>
            <person name="Methe B."/>
            <person name="Sutton G."/>
            <person name="Nelson K.E."/>
        </authorList>
    </citation>
    <scope>NUCLEOTIDE SEQUENCE [LARGE SCALE GENOMIC DNA]</scope>
    <source>
        <strain evidence="17">F0233</strain>
    </source>
</reference>
<dbReference type="InterPro" id="IPR004443">
    <property type="entry name" value="YjeF_N_dom"/>
</dbReference>
<gene>
    <name evidence="17" type="ORF">HMPREF0682_0767</name>
</gene>
<keyword evidence="9" id="KW-0520">NAD</keyword>
<comment type="catalytic activity">
    <reaction evidence="14">
        <text>(6S)-NADPHX + ADP = AMP + phosphate + NADPH + H(+)</text>
        <dbReference type="Rhea" id="RHEA:32235"/>
        <dbReference type="ChEBI" id="CHEBI:15378"/>
        <dbReference type="ChEBI" id="CHEBI:43474"/>
        <dbReference type="ChEBI" id="CHEBI:57783"/>
        <dbReference type="ChEBI" id="CHEBI:64076"/>
        <dbReference type="ChEBI" id="CHEBI:456215"/>
        <dbReference type="ChEBI" id="CHEBI:456216"/>
        <dbReference type="EC" id="4.2.1.136"/>
    </reaction>
</comment>
<evidence type="ECO:0000256" key="14">
    <source>
        <dbReference type="ARBA" id="ARBA00049209"/>
    </source>
</evidence>
<dbReference type="PANTHER" id="PTHR12592:SF0">
    <property type="entry name" value="ATP-DEPENDENT (S)-NAD(P)H-HYDRATE DEHYDRATASE"/>
    <property type="match status" value="1"/>
</dbReference>
<keyword evidence="6" id="KW-0547">Nucleotide-binding</keyword>
<evidence type="ECO:0000313" key="18">
    <source>
        <dbReference type="Proteomes" id="UP000017052"/>
    </source>
</evidence>
<feature type="domain" description="YjeF C-terminal" evidence="15">
    <location>
        <begin position="217"/>
        <end position="404"/>
    </location>
</feature>
<dbReference type="SUPFAM" id="SSF53613">
    <property type="entry name" value="Ribokinase-like"/>
    <property type="match status" value="1"/>
</dbReference>
<evidence type="ECO:0000256" key="6">
    <source>
        <dbReference type="ARBA" id="ARBA00022741"/>
    </source>
</evidence>
<dbReference type="EMBL" id="ACVN02000010">
    <property type="protein sequence ID" value="ERK63502.1"/>
    <property type="molecule type" value="Genomic_DNA"/>
</dbReference>
<keyword evidence="8" id="KW-0521">NADP</keyword>
<dbReference type="GO" id="GO:0110051">
    <property type="term" value="P:metabolite repair"/>
    <property type="evidence" value="ECO:0007669"/>
    <property type="project" value="TreeGrafter"/>
</dbReference>
<evidence type="ECO:0000256" key="5">
    <source>
        <dbReference type="ARBA" id="ARBA00018591"/>
    </source>
</evidence>
<dbReference type="PROSITE" id="PS51383">
    <property type="entry name" value="YJEF_C_3"/>
    <property type="match status" value="1"/>
</dbReference>
<keyword evidence="7" id="KW-0067">ATP-binding</keyword>
<evidence type="ECO:0000256" key="8">
    <source>
        <dbReference type="ARBA" id="ARBA00022857"/>
    </source>
</evidence>
<dbReference type="Proteomes" id="UP000017052">
    <property type="component" value="Unassembled WGS sequence"/>
</dbReference>
<comment type="caution">
    <text evidence="17">The sequence shown here is derived from an EMBL/GenBank/DDBJ whole genome shotgun (WGS) entry which is preliminary data.</text>
</comment>
<dbReference type="OrthoDB" id="9806925at2"/>
<dbReference type="Gene3D" id="3.40.50.10260">
    <property type="entry name" value="YjeF N-terminal domain"/>
    <property type="match status" value="1"/>
</dbReference>
<dbReference type="InterPro" id="IPR029056">
    <property type="entry name" value="Ribokinase-like"/>
</dbReference>
<dbReference type="GO" id="GO:0005524">
    <property type="term" value="F:ATP binding"/>
    <property type="evidence" value="ECO:0007669"/>
    <property type="project" value="UniProtKB-KW"/>
</dbReference>
<evidence type="ECO:0000256" key="9">
    <source>
        <dbReference type="ARBA" id="ARBA00023027"/>
    </source>
</evidence>